<evidence type="ECO:0000313" key="2">
    <source>
        <dbReference type="Proteomes" id="UP001168528"/>
    </source>
</evidence>
<comment type="caution">
    <text evidence="1">The sequence shown here is derived from an EMBL/GenBank/DDBJ whole genome shotgun (WGS) entry which is preliminary data.</text>
</comment>
<dbReference type="Proteomes" id="UP001168528">
    <property type="component" value="Unassembled WGS sequence"/>
</dbReference>
<name>A0ABT8R6B2_9BACT</name>
<accession>A0ABT8R6B2</accession>
<dbReference type="EMBL" id="JAUKPO010000003">
    <property type="protein sequence ID" value="MDO1446292.1"/>
    <property type="molecule type" value="Genomic_DNA"/>
</dbReference>
<proteinExistence type="predicted"/>
<dbReference type="RefSeq" id="WP_302037088.1">
    <property type="nucleotide sequence ID" value="NZ_JAUKPO010000003.1"/>
</dbReference>
<reference evidence="1" key="1">
    <citation type="submission" date="2023-07" db="EMBL/GenBank/DDBJ databases">
        <title>The genome sequence of Rhodocytophaga aerolata KACC 12507.</title>
        <authorList>
            <person name="Zhang X."/>
        </authorList>
    </citation>
    <scope>NUCLEOTIDE SEQUENCE</scope>
    <source>
        <strain evidence="1">KACC 12507</strain>
    </source>
</reference>
<keyword evidence="2" id="KW-1185">Reference proteome</keyword>
<gene>
    <name evidence="1" type="ORF">Q0590_08515</name>
</gene>
<sequence>MENNAFYSFYLSEETPESKHQLKAGSFHRNDEGKIVPINPTRPTYKSIGHLVDDLFRHKLFWHHIDIVAIEEMLDYHYHKYSGDKKAFLKHTKILVKASLDWFRNPEDDILGMREFRIAQAGAIDVIVSEWIQEKEKIKISRLSTSPEPKLIALNIHKIEQQKTIIKLIHSSLTPKCFNVTYKEFERHFIDNQEKLEQIKWLGTEPQLKSLFKFLEDEGLIQDDHVNELICSHFYNKRGKPFNAKQLSVVCSKTTYEFDNLKVIPSLTKEIKKVSTNF</sequence>
<protein>
    <submittedName>
        <fullName evidence="1">Uncharacterized protein</fullName>
    </submittedName>
</protein>
<organism evidence="1 2">
    <name type="scientific">Rhodocytophaga aerolata</name>
    <dbReference type="NCBI Taxonomy" id="455078"/>
    <lineage>
        <taxon>Bacteria</taxon>
        <taxon>Pseudomonadati</taxon>
        <taxon>Bacteroidota</taxon>
        <taxon>Cytophagia</taxon>
        <taxon>Cytophagales</taxon>
        <taxon>Rhodocytophagaceae</taxon>
        <taxon>Rhodocytophaga</taxon>
    </lineage>
</organism>
<evidence type="ECO:0000313" key="1">
    <source>
        <dbReference type="EMBL" id="MDO1446292.1"/>
    </source>
</evidence>